<dbReference type="Proteomes" id="UP001239445">
    <property type="component" value="Unassembled WGS sequence"/>
</dbReference>
<evidence type="ECO:0000256" key="6">
    <source>
        <dbReference type="SAM" id="Phobius"/>
    </source>
</evidence>
<dbReference type="PANTHER" id="PTHR15549:SF30">
    <property type="entry name" value="MID2 DOMAIN-CONTAINING PROTEIN"/>
    <property type="match status" value="1"/>
</dbReference>
<feature type="compositionally biased region" description="Polar residues" evidence="5">
    <location>
        <begin position="438"/>
        <end position="447"/>
    </location>
</feature>
<dbReference type="AlphaFoldDB" id="A0AAJ0BB50"/>
<gene>
    <name evidence="7" type="ORF">QBC47DRAFT_430155</name>
</gene>
<organism evidence="7 8">
    <name type="scientific">Echria macrotheca</name>
    <dbReference type="NCBI Taxonomy" id="438768"/>
    <lineage>
        <taxon>Eukaryota</taxon>
        <taxon>Fungi</taxon>
        <taxon>Dikarya</taxon>
        <taxon>Ascomycota</taxon>
        <taxon>Pezizomycotina</taxon>
        <taxon>Sordariomycetes</taxon>
        <taxon>Sordariomycetidae</taxon>
        <taxon>Sordariales</taxon>
        <taxon>Schizotheciaceae</taxon>
        <taxon>Echria</taxon>
    </lineage>
</organism>
<evidence type="ECO:0000256" key="1">
    <source>
        <dbReference type="ARBA" id="ARBA00004167"/>
    </source>
</evidence>
<evidence type="ECO:0000256" key="2">
    <source>
        <dbReference type="ARBA" id="ARBA00022692"/>
    </source>
</evidence>
<feature type="region of interest" description="Disordered" evidence="5">
    <location>
        <begin position="506"/>
        <end position="535"/>
    </location>
</feature>
<feature type="compositionally biased region" description="Polar residues" evidence="5">
    <location>
        <begin position="509"/>
        <end position="523"/>
    </location>
</feature>
<proteinExistence type="predicted"/>
<evidence type="ECO:0000313" key="7">
    <source>
        <dbReference type="EMBL" id="KAK1753487.1"/>
    </source>
</evidence>
<dbReference type="InterPro" id="IPR051694">
    <property type="entry name" value="Immunoregulatory_rcpt-like"/>
</dbReference>
<evidence type="ECO:0000256" key="5">
    <source>
        <dbReference type="SAM" id="MobiDB-lite"/>
    </source>
</evidence>
<keyword evidence="4 6" id="KW-0472">Membrane</keyword>
<feature type="region of interest" description="Disordered" evidence="5">
    <location>
        <begin position="394"/>
        <end position="414"/>
    </location>
</feature>
<feature type="region of interest" description="Disordered" evidence="5">
    <location>
        <begin position="556"/>
        <end position="672"/>
    </location>
</feature>
<comment type="subcellular location">
    <subcellularLocation>
        <location evidence="1">Membrane</location>
        <topology evidence="1">Single-pass membrane protein</topology>
    </subcellularLocation>
</comment>
<evidence type="ECO:0000256" key="4">
    <source>
        <dbReference type="ARBA" id="ARBA00023136"/>
    </source>
</evidence>
<comment type="caution">
    <text evidence="7">The sequence shown here is derived from an EMBL/GenBank/DDBJ whole genome shotgun (WGS) entry which is preliminary data.</text>
</comment>
<keyword evidence="2 6" id="KW-0812">Transmembrane</keyword>
<dbReference type="EMBL" id="MU839837">
    <property type="protein sequence ID" value="KAK1753487.1"/>
    <property type="molecule type" value="Genomic_DNA"/>
</dbReference>
<feature type="compositionally biased region" description="Gly residues" evidence="5">
    <location>
        <begin position="572"/>
        <end position="586"/>
    </location>
</feature>
<keyword evidence="3 6" id="KW-1133">Transmembrane helix</keyword>
<feature type="compositionally biased region" description="Basic and acidic residues" evidence="5">
    <location>
        <begin position="642"/>
        <end position="659"/>
    </location>
</feature>
<dbReference type="GO" id="GO:0016020">
    <property type="term" value="C:membrane"/>
    <property type="evidence" value="ECO:0007669"/>
    <property type="project" value="UniProtKB-SubCell"/>
</dbReference>
<evidence type="ECO:0000256" key="3">
    <source>
        <dbReference type="ARBA" id="ARBA00022989"/>
    </source>
</evidence>
<dbReference type="GO" id="GO:0071944">
    <property type="term" value="C:cell periphery"/>
    <property type="evidence" value="ECO:0007669"/>
    <property type="project" value="UniProtKB-ARBA"/>
</dbReference>
<dbReference type="PANTHER" id="PTHR15549">
    <property type="entry name" value="PAIRED IMMUNOGLOBULIN-LIKE TYPE 2 RECEPTOR"/>
    <property type="match status" value="1"/>
</dbReference>
<feature type="region of interest" description="Disordered" evidence="5">
    <location>
        <begin position="427"/>
        <end position="448"/>
    </location>
</feature>
<sequence>MASGGLPSGAFLTTFNGRRCTAVPRAVTTSAAAPASASVNAVTSAAAAATTTAAAFVAAESANANTALAETFSTSSTSTTSSSSLTSISTSTRTSNLVLNVAAATQVDEIVVAPTAPPATRLPAELPSTPSPTFPTFSVITSAQRAESTPAVETSEADSNITASAADVVANSPAAAVPEVSASPALTESPQETANTSPLNTAQGPAGGIPAEATNTATTNSAVSTVPNPNSGAVQSTVAVAGGVIGGVVAISIAAFLIWWWRRRVIKKRRSTLLTPLDAANYRDEKGGYVINRGSIGPTPVGEKIRAALGYNVKKIRGRMSQLITKKGSAPSVNLDRGNSQFMDVNSHSRATSSATSDRGEVTTKDRFLDWWSRLTADMNFNWRMRQKRIDKDTISIASNDDPREKGGVGSQPDFLTLLSMDERELDREAQRRRASLSRKNGSTGSTDHFLGKLNLSFGNDDPFSDANALAHNSAKPAPLIVSQANNPFSDRNAIKPNTYVADIRRSRGQSVSTTRQPSTVYQRESGGSMGDFAERRNKFRSDPFDLERPELLAGARAAKNSITSSTAGTAGSDGRGSRISGGVGTGDIRRPAGAHTRSGSFTSKYSSGVSMGDWSDPGPDVGPAASRWDGPEPRASPTQGWRDRLEREAAAGRGDPRRSSGGSQKSVGKAM</sequence>
<name>A0AAJ0BB50_9PEZI</name>
<accession>A0AAJ0BB50</accession>
<reference evidence="7" key="1">
    <citation type="submission" date="2023-06" db="EMBL/GenBank/DDBJ databases">
        <title>Genome-scale phylogeny and comparative genomics of the fungal order Sordariales.</title>
        <authorList>
            <consortium name="Lawrence Berkeley National Laboratory"/>
            <person name="Hensen N."/>
            <person name="Bonometti L."/>
            <person name="Westerberg I."/>
            <person name="Brannstrom I.O."/>
            <person name="Guillou S."/>
            <person name="Cros-Aarteil S."/>
            <person name="Calhoun S."/>
            <person name="Haridas S."/>
            <person name="Kuo A."/>
            <person name="Mondo S."/>
            <person name="Pangilinan J."/>
            <person name="Riley R."/>
            <person name="Labutti K."/>
            <person name="Andreopoulos B."/>
            <person name="Lipzen A."/>
            <person name="Chen C."/>
            <person name="Yanf M."/>
            <person name="Daum C."/>
            <person name="Ng V."/>
            <person name="Clum A."/>
            <person name="Steindorff A."/>
            <person name="Ohm R."/>
            <person name="Martin F."/>
            <person name="Silar P."/>
            <person name="Natvig D."/>
            <person name="Lalanne C."/>
            <person name="Gautier V."/>
            <person name="Ament-Velasquez S.L."/>
            <person name="Kruys A."/>
            <person name="Hutchinson M.I."/>
            <person name="Powell A.J."/>
            <person name="Barry K."/>
            <person name="Miller A.N."/>
            <person name="Grigoriev I.V."/>
            <person name="Debuchy R."/>
            <person name="Gladieux P."/>
            <person name="Thoren M.H."/>
            <person name="Johannesson H."/>
        </authorList>
    </citation>
    <scope>NUCLEOTIDE SEQUENCE</scope>
    <source>
        <strain evidence="7">PSN4</strain>
    </source>
</reference>
<evidence type="ECO:0000313" key="8">
    <source>
        <dbReference type="Proteomes" id="UP001239445"/>
    </source>
</evidence>
<protein>
    <submittedName>
        <fullName evidence="7">Uncharacterized protein</fullName>
    </submittedName>
</protein>
<keyword evidence="8" id="KW-1185">Reference proteome</keyword>
<feature type="region of interest" description="Disordered" evidence="5">
    <location>
        <begin position="179"/>
        <end position="213"/>
    </location>
</feature>
<feature type="compositionally biased region" description="Polar residues" evidence="5">
    <location>
        <begin position="598"/>
        <end position="610"/>
    </location>
</feature>
<feature type="transmembrane region" description="Helical" evidence="6">
    <location>
        <begin position="238"/>
        <end position="261"/>
    </location>
</feature>
<feature type="compositionally biased region" description="Polar residues" evidence="5">
    <location>
        <begin position="186"/>
        <end position="203"/>
    </location>
</feature>